<dbReference type="PANTHER" id="PTHR10857">
    <property type="entry name" value="COPINE"/>
    <property type="match status" value="1"/>
</dbReference>
<proteinExistence type="predicted"/>
<evidence type="ECO:0000259" key="1">
    <source>
        <dbReference type="PROSITE" id="PS50004"/>
    </source>
</evidence>
<dbReference type="InterPro" id="IPR035892">
    <property type="entry name" value="C2_domain_sf"/>
</dbReference>
<dbReference type="InterPro" id="IPR000008">
    <property type="entry name" value="C2_dom"/>
</dbReference>
<organism evidence="2">
    <name type="scientific">Rhodosorus marinus</name>
    <dbReference type="NCBI Taxonomy" id="101924"/>
    <lineage>
        <taxon>Eukaryota</taxon>
        <taxon>Rhodophyta</taxon>
        <taxon>Stylonematophyceae</taxon>
        <taxon>Stylonematales</taxon>
        <taxon>Stylonemataceae</taxon>
        <taxon>Rhodosorus</taxon>
    </lineage>
</organism>
<reference evidence="2" key="1">
    <citation type="submission" date="2021-01" db="EMBL/GenBank/DDBJ databases">
        <authorList>
            <person name="Corre E."/>
            <person name="Pelletier E."/>
            <person name="Niang G."/>
            <person name="Scheremetjew M."/>
            <person name="Finn R."/>
            <person name="Kale V."/>
            <person name="Holt S."/>
            <person name="Cochrane G."/>
            <person name="Meng A."/>
            <person name="Brown T."/>
            <person name="Cohen L."/>
        </authorList>
    </citation>
    <scope>NUCLEOTIDE SEQUENCE</scope>
    <source>
        <strain evidence="2">CCMP 769</strain>
    </source>
</reference>
<dbReference type="EMBL" id="HBHW01022722">
    <property type="protein sequence ID" value="CAE0049431.1"/>
    <property type="molecule type" value="Transcribed_RNA"/>
</dbReference>
<dbReference type="Gene3D" id="2.60.40.150">
    <property type="entry name" value="C2 domain"/>
    <property type="match status" value="1"/>
</dbReference>
<dbReference type="GO" id="GO:0005544">
    <property type="term" value="F:calcium-dependent phospholipid binding"/>
    <property type="evidence" value="ECO:0007669"/>
    <property type="project" value="InterPro"/>
</dbReference>
<gene>
    <name evidence="2" type="ORF">RMAR00112_LOCUS17430</name>
</gene>
<accession>A0A7S2ZSM1</accession>
<dbReference type="Pfam" id="PF00168">
    <property type="entry name" value="C2"/>
    <property type="match status" value="1"/>
</dbReference>
<dbReference type="GO" id="GO:0005886">
    <property type="term" value="C:plasma membrane"/>
    <property type="evidence" value="ECO:0007669"/>
    <property type="project" value="TreeGrafter"/>
</dbReference>
<dbReference type="PROSITE" id="PS50004">
    <property type="entry name" value="C2"/>
    <property type="match status" value="1"/>
</dbReference>
<dbReference type="AlphaFoldDB" id="A0A7S2ZSM1"/>
<dbReference type="InterPro" id="IPR045052">
    <property type="entry name" value="Copine"/>
</dbReference>
<protein>
    <recommendedName>
        <fullName evidence="1">C2 domain-containing protein</fullName>
    </recommendedName>
</protein>
<evidence type="ECO:0000313" key="2">
    <source>
        <dbReference type="EMBL" id="CAE0049431.1"/>
    </source>
</evidence>
<sequence>MGDRKFSLRFAGHGLARLDEYSLTDPFLVLFVRHNSSEKYVQYAKTQTLYNDLDPEFPEQFTFQLKPNLQYQFKVLVYDADLPDMMLTIKDRYSTLIKANEKHLYSKDLVGEAEFTLEQLQLMTLGRIELGLKKRIRGRTRERGRLTVFYELLRRGTGAIFVHIRAKNAAQAYHRHYDYKLKLYRLRRDKEWMLVHSQKLVFRSKGPNKDSDVEFNGVRVDHGHVNGDWMGKLRMWLFFRTNTTARVTYIMGVFEFCLNDIVRRRNTFSSAAQFRVPFGTLGPLPPLMKPTIEVSSPKKSSSSQMRDCSLLTPSSAYQSPFVMVQP</sequence>
<dbReference type="GO" id="GO:0071277">
    <property type="term" value="P:cellular response to calcium ion"/>
    <property type="evidence" value="ECO:0007669"/>
    <property type="project" value="TreeGrafter"/>
</dbReference>
<feature type="domain" description="C2" evidence="1">
    <location>
        <begin position="1"/>
        <end position="132"/>
    </location>
</feature>
<dbReference type="PANTHER" id="PTHR10857:SF106">
    <property type="entry name" value="C2 DOMAIN-CONTAINING PROTEIN"/>
    <property type="match status" value="1"/>
</dbReference>
<name>A0A7S2ZSM1_9RHOD</name>
<dbReference type="SUPFAM" id="SSF49562">
    <property type="entry name" value="C2 domain (Calcium/lipid-binding domain, CaLB)"/>
    <property type="match status" value="1"/>
</dbReference>